<sequence length="298" mass="32293">MAKKLVKYSVIDAFTDSAFKGNPAAVCLLEEERDEDWLQAVAAEFNISETCYLTRLTGSEPLDSPVPRFRLRWFTPVSEVELCGHATLAASHALFTSGLVNSNSIEFVTLSGILSARKVLEIKSDGSDIQNGEAQECFFIELDFPMVPLIDFNSAEASAISNSLNGASFIDIKRTTADDLFVVLPSGESVVEIKPEFDAIRKCPGRGMIVSGAAPPGSGFDFYSRVFIPKLGINEDPVCGSAHCALAPYWSKKLGKCDFVAYAASPRSGVVNIHLDEQNKRVLLRGKAVTVMEGSLLV</sequence>
<dbReference type="Gene3D" id="3.10.310.10">
    <property type="entry name" value="Diaminopimelate Epimerase, Chain A, domain 1"/>
    <property type="match status" value="2"/>
</dbReference>
<dbReference type="Pfam" id="PF02567">
    <property type="entry name" value="PhzC-PhzF"/>
    <property type="match status" value="1"/>
</dbReference>
<organism evidence="3 4">
    <name type="scientific">Juglans regia</name>
    <name type="common">English walnut</name>
    <dbReference type="NCBI Taxonomy" id="51240"/>
    <lineage>
        <taxon>Eukaryota</taxon>
        <taxon>Viridiplantae</taxon>
        <taxon>Streptophyta</taxon>
        <taxon>Embryophyta</taxon>
        <taxon>Tracheophyta</taxon>
        <taxon>Spermatophyta</taxon>
        <taxon>Magnoliopsida</taxon>
        <taxon>eudicotyledons</taxon>
        <taxon>Gunneridae</taxon>
        <taxon>Pentapetalae</taxon>
        <taxon>rosids</taxon>
        <taxon>fabids</taxon>
        <taxon>Fagales</taxon>
        <taxon>Juglandaceae</taxon>
        <taxon>Juglans</taxon>
    </lineage>
</organism>
<proteinExistence type="inferred from homology"/>
<comment type="similarity">
    <text evidence="1">Belongs to the PhzF family.</text>
</comment>
<name>A0A2I4DF00_JUGRE</name>
<dbReference type="PIRSF" id="PIRSF016184">
    <property type="entry name" value="PhzC_PhzF"/>
    <property type="match status" value="1"/>
</dbReference>
<dbReference type="Gramene" id="Jr08_13340_p1">
    <property type="protein sequence ID" value="cds.Jr08_13340_p1"/>
    <property type="gene ID" value="Jr08_13340"/>
</dbReference>
<dbReference type="NCBIfam" id="TIGR00654">
    <property type="entry name" value="PhzF_family"/>
    <property type="match status" value="1"/>
</dbReference>
<evidence type="ECO:0000256" key="1">
    <source>
        <dbReference type="ARBA" id="ARBA00008270"/>
    </source>
</evidence>
<evidence type="ECO:0000313" key="4">
    <source>
        <dbReference type="RefSeq" id="XP_018805726.2"/>
    </source>
</evidence>
<dbReference type="Proteomes" id="UP000235220">
    <property type="component" value="Chromosome 8"/>
</dbReference>
<keyword evidence="2" id="KW-0413">Isomerase</keyword>
<dbReference type="PANTHER" id="PTHR13774:SF17">
    <property type="entry name" value="PHENAZINE BIOSYNTHESIS-LIKE DOMAIN-CONTAINING PROTEIN"/>
    <property type="match status" value="1"/>
</dbReference>
<dbReference type="GO" id="GO:0005737">
    <property type="term" value="C:cytoplasm"/>
    <property type="evidence" value="ECO:0000318"/>
    <property type="project" value="GO_Central"/>
</dbReference>
<dbReference type="PANTHER" id="PTHR13774">
    <property type="entry name" value="PHENAZINE BIOSYNTHESIS PROTEIN"/>
    <property type="match status" value="1"/>
</dbReference>
<keyword evidence="3" id="KW-1185">Reference proteome</keyword>
<gene>
    <name evidence="4" type="primary">LOC108979494</name>
</gene>
<evidence type="ECO:0000256" key="2">
    <source>
        <dbReference type="ARBA" id="ARBA00023235"/>
    </source>
</evidence>
<dbReference type="SUPFAM" id="SSF54506">
    <property type="entry name" value="Diaminopimelate epimerase-like"/>
    <property type="match status" value="1"/>
</dbReference>
<evidence type="ECO:0000313" key="3">
    <source>
        <dbReference type="Proteomes" id="UP000235220"/>
    </source>
</evidence>
<dbReference type="RefSeq" id="XP_018805726.2">
    <property type="nucleotide sequence ID" value="XM_018950181.2"/>
</dbReference>
<dbReference type="AlphaFoldDB" id="A0A2I4DF00"/>
<dbReference type="KEGG" id="jre:108979494"/>
<dbReference type="STRING" id="51240.A0A2I4DF00"/>
<dbReference type="InterPro" id="IPR003719">
    <property type="entry name" value="Phenazine_PhzF-like"/>
</dbReference>
<dbReference type="GeneID" id="108979494"/>
<dbReference type="GO" id="GO:0016853">
    <property type="term" value="F:isomerase activity"/>
    <property type="evidence" value="ECO:0000318"/>
    <property type="project" value="GO_Central"/>
</dbReference>
<dbReference type="OrthoDB" id="75169at2759"/>
<reference evidence="4" key="1">
    <citation type="submission" date="2025-08" db="UniProtKB">
        <authorList>
            <consortium name="RefSeq"/>
        </authorList>
    </citation>
    <scope>IDENTIFICATION</scope>
    <source>
        <tissue evidence="4">Leaves</tissue>
    </source>
</reference>
<dbReference type="FunCoup" id="A0A2I4DF00">
    <property type="interactions" value="1167"/>
</dbReference>
<protein>
    <submittedName>
        <fullName evidence="4">Uncharacterized isomerase BH0283-like</fullName>
    </submittedName>
</protein>
<accession>A0A2I4DF00</accession>